<protein>
    <submittedName>
        <fullName evidence="1">Uncharacterized protein</fullName>
    </submittedName>
</protein>
<dbReference type="EMBL" id="BIFS01000001">
    <property type="protein sequence ID" value="GCE20584.1"/>
    <property type="molecule type" value="Genomic_DNA"/>
</dbReference>
<reference evidence="2" key="1">
    <citation type="submission" date="2018-12" db="EMBL/GenBank/DDBJ databases">
        <title>Tengunoibacter tsumagoiensis gen. nov., sp. nov., Dictyobacter kobayashii sp. nov., D. alpinus sp. nov., and D. joshuensis sp. nov. and description of Dictyobacteraceae fam. nov. within the order Ktedonobacterales isolated from Tengu-no-mugimeshi.</title>
        <authorList>
            <person name="Wang C.M."/>
            <person name="Zheng Y."/>
            <person name="Sakai Y."/>
            <person name="Toyoda A."/>
            <person name="Minakuchi Y."/>
            <person name="Abe K."/>
            <person name="Yokota A."/>
            <person name="Yabe S."/>
        </authorList>
    </citation>
    <scope>NUCLEOTIDE SEQUENCE [LARGE SCALE GENOMIC DNA]</scope>
    <source>
        <strain evidence="2">Uno11</strain>
    </source>
</reference>
<dbReference type="Proteomes" id="UP000287188">
    <property type="component" value="Unassembled WGS sequence"/>
</dbReference>
<dbReference type="RefSeq" id="WP_126552244.1">
    <property type="nucleotide sequence ID" value="NZ_BIFS01000001.1"/>
</dbReference>
<proteinExistence type="predicted"/>
<evidence type="ECO:0000313" key="2">
    <source>
        <dbReference type="Proteomes" id="UP000287188"/>
    </source>
</evidence>
<comment type="caution">
    <text evidence="1">The sequence shown here is derived from an EMBL/GenBank/DDBJ whole genome shotgun (WGS) entry which is preliminary data.</text>
</comment>
<gene>
    <name evidence="1" type="ORF">KDK_43840</name>
</gene>
<accession>A0A402ANH7</accession>
<dbReference type="OrthoDB" id="144239at2"/>
<evidence type="ECO:0000313" key="1">
    <source>
        <dbReference type="EMBL" id="GCE20584.1"/>
    </source>
</evidence>
<dbReference type="AlphaFoldDB" id="A0A402ANH7"/>
<name>A0A402ANH7_9CHLR</name>
<organism evidence="1 2">
    <name type="scientific">Dictyobacter kobayashii</name>
    <dbReference type="NCBI Taxonomy" id="2014872"/>
    <lineage>
        <taxon>Bacteria</taxon>
        <taxon>Bacillati</taxon>
        <taxon>Chloroflexota</taxon>
        <taxon>Ktedonobacteria</taxon>
        <taxon>Ktedonobacterales</taxon>
        <taxon>Dictyobacteraceae</taxon>
        <taxon>Dictyobacter</taxon>
    </lineage>
</organism>
<sequence>MDNKQENKDGEQLRLYINGCAFIQLSGGKDYILYQAPEPRTLGDIKADLFLEHVPDKGWWGGLRLNGRFRIQLKLAARTLFPIPEIALQATEEFLADEHNVRKVLEAMRERKQDLQTFSYVPPRSVDVDPENYFSPDLLEVDGTIFTLYHLTQTEAVYRSWERRQVVGIEATLKLGHSYGQGWQSVLHFSGARSVIFEPAVDQLFLTPEHALKTLLVFCKEEEHVRNLVQQLKQLGPEDNIFIRHYGEALMTAKLPLLINKIDFVWQKQISEGQLYQAKRATLVNFNKVYIQLIETWHKGWLAGVQFRDVSGIYFEKDENVGFSTPEEALAAAQRFIALKTEGWKILYHAHNQRLALQCRTGRYDRLISISIS</sequence>
<keyword evidence="2" id="KW-1185">Reference proteome</keyword>